<dbReference type="Pfam" id="PF02265">
    <property type="entry name" value="S1-P1_nuclease"/>
    <property type="match status" value="1"/>
</dbReference>
<organism evidence="9 10">
    <name type="scientific">Emericellopsis atlantica</name>
    <dbReference type="NCBI Taxonomy" id="2614577"/>
    <lineage>
        <taxon>Eukaryota</taxon>
        <taxon>Fungi</taxon>
        <taxon>Dikarya</taxon>
        <taxon>Ascomycota</taxon>
        <taxon>Pezizomycotina</taxon>
        <taxon>Sordariomycetes</taxon>
        <taxon>Hypocreomycetidae</taxon>
        <taxon>Hypocreales</taxon>
        <taxon>Bionectriaceae</taxon>
        <taxon>Emericellopsis</taxon>
    </lineage>
</organism>
<keyword evidence="4" id="KW-0255">Endonuclease</keyword>
<dbReference type="AlphaFoldDB" id="A0A9P7ZI02"/>
<dbReference type="SUPFAM" id="SSF48537">
    <property type="entry name" value="Phospholipase C/P1 nuclease"/>
    <property type="match status" value="1"/>
</dbReference>
<evidence type="ECO:0000256" key="4">
    <source>
        <dbReference type="ARBA" id="ARBA00022759"/>
    </source>
</evidence>
<keyword evidence="6" id="KW-1015">Disulfide bond</keyword>
<dbReference type="EMBL" id="MU251262">
    <property type="protein sequence ID" value="KAG9252429.1"/>
    <property type="molecule type" value="Genomic_DNA"/>
</dbReference>
<dbReference type="Proteomes" id="UP000887229">
    <property type="component" value="Unassembled WGS sequence"/>
</dbReference>
<dbReference type="InterPro" id="IPR008947">
    <property type="entry name" value="PLipase_C/P1_nuclease_dom_sf"/>
</dbReference>
<dbReference type="GeneID" id="70294748"/>
<dbReference type="InterPro" id="IPR003154">
    <property type="entry name" value="S1/P1nuclease"/>
</dbReference>
<feature type="chain" id="PRO_5040455689" evidence="8">
    <location>
        <begin position="24"/>
        <end position="291"/>
    </location>
</feature>
<dbReference type="RefSeq" id="XP_046116353.1">
    <property type="nucleotide sequence ID" value="XM_046263845.1"/>
</dbReference>
<evidence type="ECO:0000256" key="2">
    <source>
        <dbReference type="ARBA" id="ARBA00022722"/>
    </source>
</evidence>
<keyword evidence="3" id="KW-0479">Metal-binding</keyword>
<evidence type="ECO:0000256" key="1">
    <source>
        <dbReference type="ARBA" id="ARBA00009547"/>
    </source>
</evidence>
<evidence type="ECO:0000256" key="7">
    <source>
        <dbReference type="ARBA" id="ARBA00023180"/>
    </source>
</evidence>
<accession>A0A9P7ZI02</accession>
<evidence type="ECO:0000256" key="3">
    <source>
        <dbReference type="ARBA" id="ARBA00022723"/>
    </source>
</evidence>
<dbReference type="GO" id="GO:0016788">
    <property type="term" value="F:hydrolase activity, acting on ester bonds"/>
    <property type="evidence" value="ECO:0007669"/>
    <property type="project" value="InterPro"/>
</dbReference>
<dbReference type="OrthoDB" id="441446at2759"/>
<dbReference type="GO" id="GO:0003676">
    <property type="term" value="F:nucleic acid binding"/>
    <property type="evidence" value="ECO:0007669"/>
    <property type="project" value="InterPro"/>
</dbReference>
<keyword evidence="10" id="KW-1185">Reference proteome</keyword>
<keyword evidence="5" id="KW-0378">Hydrolase</keyword>
<sequence length="291" mass="31555">MTEISRMASKALLVAATLPSALAWGPLGHETVALVATEFVLPETRAFFQEVLGDNSSTDYLAAVASWADDWKKTDEGAFSYNYHFIDALDEPPTSCNVDLERDCGESGCVVSALANYTTHLVQSELNREEREIAAKLVIHFAGDIGQPLHCENLARGGNDIAVTFDGEATNLHSVWDYNIPEAITNGSTRADAHAWAADLITAIRAGPYRCKTRNWVAGLRVDDIEDVALRWARESNEDVCTVVMPEGAEVLEVGDLGGEYAEGAKGTVKLQIAKQGYRLAKLLDAIAQAQ</sequence>
<protein>
    <submittedName>
        <fullName evidence="9">S1/P1 nuclease</fullName>
    </submittedName>
</protein>
<feature type="signal peptide" evidence="8">
    <location>
        <begin position="1"/>
        <end position="23"/>
    </location>
</feature>
<keyword evidence="7" id="KW-0325">Glycoprotein</keyword>
<dbReference type="Gene3D" id="1.10.575.10">
    <property type="entry name" value="P1 Nuclease"/>
    <property type="match status" value="1"/>
</dbReference>
<dbReference type="CDD" id="cd11010">
    <property type="entry name" value="S1-P1_nuclease"/>
    <property type="match status" value="1"/>
</dbReference>
<keyword evidence="8" id="KW-0732">Signal</keyword>
<keyword evidence="2" id="KW-0540">Nuclease</keyword>
<dbReference type="GO" id="GO:0006308">
    <property type="term" value="P:DNA catabolic process"/>
    <property type="evidence" value="ECO:0007669"/>
    <property type="project" value="InterPro"/>
</dbReference>
<name>A0A9P7ZI02_9HYPO</name>
<evidence type="ECO:0000256" key="8">
    <source>
        <dbReference type="SAM" id="SignalP"/>
    </source>
</evidence>
<dbReference type="GO" id="GO:0046872">
    <property type="term" value="F:metal ion binding"/>
    <property type="evidence" value="ECO:0007669"/>
    <property type="project" value="UniProtKB-KW"/>
</dbReference>
<evidence type="ECO:0000256" key="5">
    <source>
        <dbReference type="ARBA" id="ARBA00022801"/>
    </source>
</evidence>
<dbReference type="GO" id="GO:0004519">
    <property type="term" value="F:endonuclease activity"/>
    <property type="evidence" value="ECO:0007669"/>
    <property type="project" value="UniProtKB-KW"/>
</dbReference>
<reference evidence="9" key="1">
    <citation type="journal article" date="2021" name="IMA Fungus">
        <title>Genomic characterization of three marine fungi, including Emericellopsis atlantica sp. nov. with signatures of a generalist lifestyle and marine biomass degradation.</title>
        <authorList>
            <person name="Hagestad O.C."/>
            <person name="Hou L."/>
            <person name="Andersen J.H."/>
            <person name="Hansen E.H."/>
            <person name="Altermark B."/>
            <person name="Li C."/>
            <person name="Kuhnert E."/>
            <person name="Cox R.J."/>
            <person name="Crous P.W."/>
            <person name="Spatafora J.W."/>
            <person name="Lail K."/>
            <person name="Amirebrahimi M."/>
            <person name="Lipzen A."/>
            <person name="Pangilinan J."/>
            <person name="Andreopoulos W."/>
            <person name="Hayes R.D."/>
            <person name="Ng V."/>
            <person name="Grigoriev I.V."/>
            <person name="Jackson S.A."/>
            <person name="Sutton T.D.S."/>
            <person name="Dobson A.D.W."/>
            <person name="Rama T."/>
        </authorList>
    </citation>
    <scope>NUCLEOTIDE SEQUENCE</scope>
    <source>
        <strain evidence="9">TS7</strain>
    </source>
</reference>
<dbReference type="PANTHER" id="PTHR33146">
    <property type="entry name" value="ENDONUCLEASE 4"/>
    <property type="match status" value="1"/>
</dbReference>
<evidence type="ECO:0000313" key="9">
    <source>
        <dbReference type="EMBL" id="KAG9252429.1"/>
    </source>
</evidence>
<comment type="caution">
    <text evidence="9">The sequence shown here is derived from an EMBL/GenBank/DDBJ whole genome shotgun (WGS) entry which is preliminary data.</text>
</comment>
<evidence type="ECO:0000313" key="10">
    <source>
        <dbReference type="Proteomes" id="UP000887229"/>
    </source>
</evidence>
<proteinExistence type="inferred from homology"/>
<dbReference type="PANTHER" id="PTHR33146:SF26">
    <property type="entry name" value="ENDONUCLEASE 4"/>
    <property type="match status" value="1"/>
</dbReference>
<gene>
    <name evidence="9" type="ORF">F5Z01DRAFT_660668</name>
</gene>
<comment type="similarity">
    <text evidence="1">Belongs to the nuclease type I family.</text>
</comment>
<evidence type="ECO:0000256" key="6">
    <source>
        <dbReference type="ARBA" id="ARBA00023157"/>
    </source>
</evidence>